<dbReference type="EC" id="3.1.3.48" evidence="2"/>
<dbReference type="InterPro" id="IPR036196">
    <property type="entry name" value="Ptyr_pPase_sf"/>
</dbReference>
<evidence type="ECO:0000259" key="6">
    <source>
        <dbReference type="SMART" id="SM00226"/>
    </source>
</evidence>
<comment type="similarity">
    <text evidence="1">Belongs to the low molecular weight phosphotyrosine protein phosphatase family.</text>
</comment>
<dbReference type="CDD" id="cd16343">
    <property type="entry name" value="LMWPTP"/>
    <property type="match status" value="1"/>
</dbReference>
<protein>
    <recommendedName>
        <fullName evidence="2">protein-tyrosine-phosphatase</fullName>
        <ecNumber evidence="2">3.1.3.48</ecNumber>
    </recommendedName>
</protein>
<evidence type="ECO:0000256" key="3">
    <source>
        <dbReference type="ARBA" id="ARBA00022801"/>
    </source>
</evidence>
<keyword evidence="8" id="KW-1185">Reference proteome</keyword>
<dbReference type="InterPro" id="IPR050438">
    <property type="entry name" value="LMW_PTPase"/>
</dbReference>
<dbReference type="PANTHER" id="PTHR11717">
    <property type="entry name" value="LOW MOLECULAR WEIGHT PROTEIN TYROSINE PHOSPHATASE"/>
    <property type="match status" value="1"/>
</dbReference>
<dbReference type="SUPFAM" id="SSF52788">
    <property type="entry name" value="Phosphotyrosine protein phosphatases I"/>
    <property type="match status" value="1"/>
</dbReference>
<evidence type="ECO:0000256" key="4">
    <source>
        <dbReference type="ARBA" id="ARBA00022912"/>
    </source>
</evidence>
<evidence type="ECO:0000313" key="8">
    <source>
        <dbReference type="Proteomes" id="UP000653730"/>
    </source>
</evidence>
<dbReference type="Proteomes" id="UP000653730">
    <property type="component" value="Unassembled WGS sequence"/>
</dbReference>
<dbReference type="InterPro" id="IPR017867">
    <property type="entry name" value="Tyr_phospatase_low_mol_wt"/>
</dbReference>
<dbReference type="EMBL" id="JACVDC010000045">
    <property type="protein sequence ID" value="MBC9797067.1"/>
    <property type="molecule type" value="Genomic_DNA"/>
</dbReference>
<dbReference type="SMART" id="SM00226">
    <property type="entry name" value="LMWPc"/>
    <property type="match status" value="1"/>
</dbReference>
<evidence type="ECO:0000313" key="7">
    <source>
        <dbReference type="EMBL" id="MBC9797067.1"/>
    </source>
</evidence>
<comment type="caution">
    <text evidence="7">The sequence shown here is derived from an EMBL/GenBank/DDBJ whole genome shotgun (WGS) entry which is preliminary data.</text>
</comment>
<proteinExistence type="inferred from homology"/>
<sequence length="157" mass="17598">MKKTKILMVCLGNICRSPLAEGILRSKISGETITVDSAGTAAYHIGETPDPRSVSIAQKHNIDISNQRGRKFQVSDFDNFDYIYVMDNSNYKNVVNMARNTEEEQKVDLILNLTYPGKNMDVPDPYYGGPQGFENVYNMLDRACKVLAEKLKNNTPG</sequence>
<dbReference type="PANTHER" id="PTHR11717:SF7">
    <property type="entry name" value="LOW MOLECULAR WEIGHT PHOSPHOTYROSINE PROTEIN PHOSPHATASE"/>
    <property type="match status" value="1"/>
</dbReference>
<evidence type="ECO:0000256" key="2">
    <source>
        <dbReference type="ARBA" id="ARBA00013064"/>
    </source>
</evidence>
<dbReference type="InterPro" id="IPR023485">
    <property type="entry name" value="Ptyr_pPase"/>
</dbReference>
<evidence type="ECO:0000256" key="5">
    <source>
        <dbReference type="PIRSR" id="PIRSR617867-1"/>
    </source>
</evidence>
<dbReference type="GO" id="GO:0004725">
    <property type="term" value="F:protein tyrosine phosphatase activity"/>
    <property type="evidence" value="ECO:0007669"/>
    <property type="project" value="UniProtKB-EC"/>
</dbReference>
<keyword evidence="4" id="KW-0904">Protein phosphatase</keyword>
<keyword evidence="3" id="KW-0378">Hydrolase</keyword>
<feature type="active site" description="Proton donor" evidence="5">
    <location>
        <position position="124"/>
    </location>
</feature>
<evidence type="ECO:0000256" key="1">
    <source>
        <dbReference type="ARBA" id="ARBA00011063"/>
    </source>
</evidence>
<accession>A0A926JTQ2</accession>
<dbReference type="Pfam" id="PF01451">
    <property type="entry name" value="LMWPc"/>
    <property type="match status" value="1"/>
</dbReference>
<dbReference type="PRINTS" id="PR00719">
    <property type="entry name" value="LMWPTPASE"/>
</dbReference>
<feature type="active site" evidence="5">
    <location>
        <position position="16"/>
    </location>
</feature>
<dbReference type="Gene3D" id="3.40.50.2300">
    <property type="match status" value="1"/>
</dbReference>
<gene>
    <name evidence="7" type="ORF">IBL28_13905</name>
</gene>
<name>A0A926JTQ2_9FLAO</name>
<dbReference type="RefSeq" id="WP_187966207.1">
    <property type="nucleotide sequence ID" value="NZ_JACVDC010000045.1"/>
</dbReference>
<feature type="domain" description="Phosphotyrosine protein phosphatase I" evidence="6">
    <location>
        <begin position="4"/>
        <end position="150"/>
    </location>
</feature>
<feature type="active site" description="Nucleophile" evidence="5">
    <location>
        <position position="10"/>
    </location>
</feature>
<reference evidence="7 8" key="1">
    <citation type="submission" date="2020-09" db="EMBL/GenBank/DDBJ databases">
        <title>Sinomicrobium weinanense sp. nov., a halophilic bacteria isolated from saline-alkali soil.</title>
        <authorList>
            <person name="Wu P."/>
            <person name="Ren H."/>
            <person name="Mei Y."/>
            <person name="Liang Y."/>
            <person name="Chen Z."/>
        </authorList>
    </citation>
    <scope>NUCLEOTIDE SEQUENCE [LARGE SCALE GENOMIC DNA]</scope>
    <source>
        <strain evidence="7 8">FJxs</strain>
    </source>
</reference>
<organism evidence="7 8">
    <name type="scientific">Sinomicrobium weinanense</name>
    <dbReference type="NCBI Taxonomy" id="2842200"/>
    <lineage>
        <taxon>Bacteria</taxon>
        <taxon>Pseudomonadati</taxon>
        <taxon>Bacteroidota</taxon>
        <taxon>Flavobacteriia</taxon>
        <taxon>Flavobacteriales</taxon>
        <taxon>Flavobacteriaceae</taxon>
        <taxon>Sinomicrobium</taxon>
    </lineage>
</organism>
<dbReference type="AlphaFoldDB" id="A0A926JTQ2"/>